<protein>
    <submittedName>
        <fullName evidence="2">Uncharacterized protein</fullName>
    </submittedName>
</protein>
<proteinExistence type="predicted"/>
<name>A0A3P7JMY7_STRVU</name>
<organism evidence="2 3">
    <name type="scientific">Strongylus vulgaris</name>
    <name type="common">Blood worm</name>
    <dbReference type="NCBI Taxonomy" id="40348"/>
    <lineage>
        <taxon>Eukaryota</taxon>
        <taxon>Metazoa</taxon>
        <taxon>Ecdysozoa</taxon>
        <taxon>Nematoda</taxon>
        <taxon>Chromadorea</taxon>
        <taxon>Rhabditida</taxon>
        <taxon>Rhabditina</taxon>
        <taxon>Rhabditomorpha</taxon>
        <taxon>Strongyloidea</taxon>
        <taxon>Strongylidae</taxon>
        <taxon>Strongylus</taxon>
    </lineage>
</organism>
<feature type="region of interest" description="Disordered" evidence="1">
    <location>
        <begin position="45"/>
        <end position="187"/>
    </location>
</feature>
<feature type="compositionally biased region" description="Basic and acidic residues" evidence="1">
    <location>
        <begin position="143"/>
        <end position="170"/>
    </location>
</feature>
<sequence>MYYFCLFRIEALTGSQRFLAVPQLPLPMEAALRAGQVKSNFEHFKVQRRAPSPQPSKPLKRSSRVAQRKEASSSESEESSPERPPPRKAPNRTPAFNSAIKASERVSAVGKPPTKRAAALAPKRRIVSSEESDEDESYTVPDLPKKPKTKADLRKQYEEIEKKTDVETKKPTATVDSKRASTAFVNG</sequence>
<dbReference type="EMBL" id="UYYB01116522">
    <property type="protein sequence ID" value="VDM82213.1"/>
    <property type="molecule type" value="Genomic_DNA"/>
</dbReference>
<evidence type="ECO:0000313" key="2">
    <source>
        <dbReference type="EMBL" id="VDM82213.1"/>
    </source>
</evidence>
<accession>A0A3P7JMY7</accession>
<dbReference type="Proteomes" id="UP000270094">
    <property type="component" value="Unassembled WGS sequence"/>
</dbReference>
<dbReference type="AlphaFoldDB" id="A0A3P7JMY7"/>
<evidence type="ECO:0000313" key="3">
    <source>
        <dbReference type="Proteomes" id="UP000270094"/>
    </source>
</evidence>
<reference evidence="2 3" key="1">
    <citation type="submission" date="2018-11" db="EMBL/GenBank/DDBJ databases">
        <authorList>
            <consortium name="Pathogen Informatics"/>
        </authorList>
    </citation>
    <scope>NUCLEOTIDE SEQUENCE [LARGE SCALE GENOMIC DNA]</scope>
</reference>
<keyword evidence="3" id="KW-1185">Reference proteome</keyword>
<gene>
    <name evidence="2" type="ORF">SVUK_LOCUS17211</name>
</gene>
<evidence type="ECO:0000256" key="1">
    <source>
        <dbReference type="SAM" id="MobiDB-lite"/>
    </source>
</evidence>
<dbReference type="OrthoDB" id="1885370at2759"/>